<evidence type="ECO:0000256" key="1">
    <source>
        <dbReference type="SAM" id="MobiDB-lite"/>
    </source>
</evidence>
<keyword evidence="2" id="KW-0732">Signal</keyword>
<sequence>MRILSSAITITAWIFALPGAAPTGQAYDVASSSQGGKIHEEDHGAGQPQRGVKIEHVPKGRGRSPHGPVNWPRGKQFGNAMLNAAGTGDFPTTQDHLDNDLVQADRRLRLRGRDDKP</sequence>
<dbReference type="AlphaFoldDB" id="A0A9W6XES4"/>
<evidence type="ECO:0000313" key="3">
    <source>
        <dbReference type="EMBL" id="GMF37579.1"/>
    </source>
</evidence>
<protein>
    <submittedName>
        <fullName evidence="3">Unnamed protein product</fullName>
    </submittedName>
</protein>
<organism evidence="3 4">
    <name type="scientific">Phytophthora fragariaefolia</name>
    <dbReference type="NCBI Taxonomy" id="1490495"/>
    <lineage>
        <taxon>Eukaryota</taxon>
        <taxon>Sar</taxon>
        <taxon>Stramenopiles</taxon>
        <taxon>Oomycota</taxon>
        <taxon>Peronosporomycetes</taxon>
        <taxon>Peronosporales</taxon>
        <taxon>Peronosporaceae</taxon>
        <taxon>Phytophthora</taxon>
    </lineage>
</organism>
<feature type="signal peptide" evidence="2">
    <location>
        <begin position="1"/>
        <end position="26"/>
    </location>
</feature>
<feature type="chain" id="PRO_5040751444" evidence="2">
    <location>
        <begin position="27"/>
        <end position="117"/>
    </location>
</feature>
<evidence type="ECO:0000313" key="4">
    <source>
        <dbReference type="Proteomes" id="UP001165121"/>
    </source>
</evidence>
<feature type="region of interest" description="Disordered" evidence="1">
    <location>
        <begin position="56"/>
        <end position="75"/>
    </location>
</feature>
<proteinExistence type="predicted"/>
<dbReference type="EMBL" id="BSXT01001030">
    <property type="protein sequence ID" value="GMF37579.1"/>
    <property type="molecule type" value="Genomic_DNA"/>
</dbReference>
<dbReference type="Proteomes" id="UP001165121">
    <property type="component" value="Unassembled WGS sequence"/>
</dbReference>
<name>A0A9W6XES4_9STRA</name>
<feature type="region of interest" description="Disordered" evidence="1">
    <location>
        <begin position="84"/>
        <end position="103"/>
    </location>
</feature>
<feature type="region of interest" description="Disordered" evidence="1">
    <location>
        <begin position="24"/>
        <end position="51"/>
    </location>
</feature>
<accession>A0A9W6XES4</accession>
<dbReference type="OrthoDB" id="104573at2759"/>
<keyword evidence="4" id="KW-1185">Reference proteome</keyword>
<comment type="caution">
    <text evidence="3">The sequence shown here is derived from an EMBL/GenBank/DDBJ whole genome shotgun (WGS) entry which is preliminary data.</text>
</comment>
<reference evidence="3" key="1">
    <citation type="submission" date="2023-04" db="EMBL/GenBank/DDBJ databases">
        <title>Phytophthora fragariaefolia NBRC 109709.</title>
        <authorList>
            <person name="Ichikawa N."/>
            <person name="Sato H."/>
            <person name="Tonouchi N."/>
        </authorList>
    </citation>
    <scope>NUCLEOTIDE SEQUENCE</scope>
    <source>
        <strain evidence="3">NBRC 109709</strain>
    </source>
</reference>
<gene>
    <name evidence="3" type="ORF">Pfra01_001056100</name>
</gene>
<evidence type="ECO:0000256" key="2">
    <source>
        <dbReference type="SAM" id="SignalP"/>
    </source>
</evidence>